<dbReference type="KEGG" id="vg:8676816"/>
<name>D1GF31_9VIRU</name>
<dbReference type="GeneID" id="8676816"/>
<organism evidence="1 2">
    <name type="scientific">Sulfolobus spindle-shaped virus 6</name>
    <dbReference type="NCBI Taxonomy" id="693627"/>
    <lineage>
        <taxon>Viruses</taxon>
        <taxon>Viruses incertae sedis</taxon>
        <taxon>Fuselloviridae</taxon>
        <taxon>Betafusellovirus</taxon>
        <taxon>Betafusellovirus hveragerdiense</taxon>
    </lineage>
</organism>
<reference evidence="1 2" key="1">
    <citation type="journal article" date="2009" name="Environ. Microbiol.">
        <title>Four newly isolated fuselloviruses from extreme geothermal environments reveal unusual morphologies and a possible interviral recombination mechanism.</title>
        <authorList>
            <person name="Redder P."/>
            <person name="Peng X."/>
            <person name="Brugger K."/>
            <person name="Shah S.A."/>
            <person name="Roesch F."/>
            <person name="Greve B."/>
            <person name="She Q."/>
            <person name="Schleper C."/>
            <person name="Forterre P."/>
            <person name="Garrett R.A."/>
            <person name="Prangishvili D."/>
        </authorList>
    </citation>
    <scope>NUCLEOTIDE SEQUENCE [LARGE SCALE GENOMIC DNA]</scope>
</reference>
<evidence type="ECO:0000313" key="2">
    <source>
        <dbReference type="Proteomes" id="UP000009164"/>
    </source>
</evidence>
<evidence type="ECO:0000313" key="1">
    <source>
        <dbReference type="EMBL" id="ACZ35733.1"/>
    </source>
</evidence>
<sequence length="94" mass="11593">MKHNKTNVVEMFKFVKENKEMDWKGFYWWLKENDFQQMNHVWNKFNDGDVWHNETFENLEFRIDIKYLEKKGGIIKFLNVDIKRIGGGKNNEYK</sequence>
<accession>D1GF31</accession>
<dbReference type="RefSeq" id="YP_003331463.1">
    <property type="nucleotide sequence ID" value="NC_013587.1"/>
</dbReference>
<proteinExistence type="predicted"/>
<protein>
    <submittedName>
        <fullName evidence="1">Uncharacterized protein</fullName>
    </submittedName>
</protein>
<dbReference type="Proteomes" id="UP000009164">
    <property type="component" value="Segment"/>
</dbReference>
<dbReference type="EMBL" id="FJ870915">
    <property type="protein sequence ID" value="ACZ35733.1"/>
    <property type="molecule type" value="Genomic_DNA"/>
</dbReference>
<keyword evidence="2" id="KW-1185">Reference proteome</keyword>